<dbReference type="Pfam" id="PF07264">
    <property type="entry name" value="EI24"/>
    <property type="match status" value="1"/>
</dbReference>
<dbReference type="GO" id="GO:0005619">
    <property type="term" value="C:ascospore wall"/>
    <property type="evidence" value="ECO:0007669"/>
    <property type="project" value="TreeGrafter"/>
</dbReference>
<keyword evidence="6 7" id="KW-0472">Membrane</keyword>
<proteinExistence type="predicted"/>
<keyword evidence="4 7" id="KW-1133">Transmembrane helix</keyword>
<feature type="transmembrane region" description="Helical" evidence="7">
    <location>
        <begin position="491"/>
        <end position="511"/>
    </location>
</feature>
<dbReference type="OrthoDB" id="9974981at2759"/>
<dbReference type="PANTHER" id="PTHR34292">
    <property type="entry name" value="OUTER SPORE WALL PROTEIN LDS1"/>
    <property type="match status" value="1"/>
</dbReference>
<reference evidence="10" key="1">
    <citation type="submission" date="2019-06" db="EMBL/GenBank/DDBJ databases">
        <title>Draft genome sequence of the griseofulvin-producing fungus Xylaria cubensis strain G536.</title>
        <authorList>
            <person name="Mead M.E."/>
            <person name="Raja H.A."/>
            <person name="Steenwyk J.L."/>
            <person name="Knowles S.L."/>
            <person name="Oberlies N.H."/>
            <person name="Rokas A."/>
        </authorList>
    </citation>
    <scope>NUCLEOTIDE SEQUENCE [LARGE SCALE GENOMIC DNA]</scope>
    <source>
        <strain evidence="10">G536</strain>
    </source>
</reference>
<name>A0A553IE44_9PEZI</name>
<dbReference type="InterPro" id="IPR045312">
    <property type="entry name" value="PCBER-like"/>
</dbReference>
<dbReference type="AlphaFoldDB" id="A0A553IE44"/>
<feature type="transmembrane region" description="Helical" evidence="7">
    <location>
        <begin position="399"/>
        <end position="419"/>
    </location>
</feature>
<dbReference type="GO" id="GO:0005811">
    <property type="term" value="C:lipid droplet"/>
    <property type="evidence" value="ECO:0007669"/>
    <property type="project" value="TreeGrafter"/>
</dbReference>
<dbReference type="GO" id="GO:0005628">
    <property type="term" value="C:prospore membrane"/>
    <property type="evidence" value="ECO:0007669"/>
    <property type="project" value="TreeGrafter"/>
</dbReference>
<evidence type="ECO:0000256" key="7">
    <source>
        <dbReference type="SAM" id="Phobius"/>
    </source>
</evidence>
<dbReference type="PANTHER" id="PTHR34292:SF2">
    <property type="entry name" value="OUTER SPORE WALL PROTEIN LDS1"/>
    <property type="match status" value="1"/>
</dbReference>
<dbReference type="CDD" id="cd05259">
    <property type="entry name" value="PCBER_SDR_a"/>
    <property type="match status" value="1"/>
</dbReference>
<dbReference type="Pfam" id="PF05368">
    <property type="entry name" value="NmrA"/>
    <property type="match status" value="1"/>
</dbReference>
<organism evidence="9 10">
    <name type="scientific">Xylaria flabelliformis</name>
    <dbReference type="NCBI Taxonomy" id="2512241"/>
    <lineage>
        <taxon>Eukaryota</taxon>
        <taxon>Fungi</taxon>
        <taxon>Dikarya</taxon>
        <taxon>Ascomycota</taxon>
        <taxon>Pezizomycotina</taxon>
        <taxon>Sordariomycetes</taxon>
        <taxon>Xylariomycetidae</taxon>
        <taxon>Xylariales</taxon>
        <taxon>Xylariaceae</taxon>
        <taxon>Xylaria</taxon>
    </lineage>
</organism>
<keyword evidence="10" id="KW-1185">Reference proteome</keyword>
<dbReference type="GO" id="GO:0016491">
    <property type="term" value="F:oxidoreductase activity"/>
    <property type="evidence" value="ECO:0007669"/>
    <property type="project" value="UniProtKB-KW"/>
</dbReference>
<keyword evidence="3" id="KW-0521">NADP</keyword>
<feature type="domain" description="NmrA-like" evidence="8">
    <location>
        <begin position="6"/>
        <end position="242"/>
    </location>
</feature>
<dbReference type="SUPFAM" id="SSF51735">
    <property type="entry name" value="NAD(P)-binding Rossmann-fold domains"/>
    <property type="match status" value="1"/>
</dbReference>
<dbReference type="Proteomes" id="UP000319160">
    <property type="component" value="Unassembled WGS sequence"/>
</dbReference>
<protein>
    <recommendedName>
        <fullName evidence="8">NmrA-like domain-containing protein</fullName>
    </recommendedName>
</protein>
<dbReference type="EMBL" id="VFLP01000002">
    <property type="protein sequence ID" value="TRX98475.1"/>
    <property type="molecule type" value="Genomic_DNA"/>
</dbReference>
<evidence type="ECO:0000256" key="5">
    <source>
        <dbReference type="ARBA" id="ARBA00023002"/>
    </source>
</evidence>
<dbReference type="InterPro" id="IPR052786">
    <property type="entry name" value="Spore_wall_assembly"/>
</dbReference>
<evidence type="ECO:0000256" key="1">
    <source>
        <dbReference type="ARBA" id="ARBA00004141"/>
    </source>
</evidence>
<evidence type="ECO:0000256" key="3">
    <source>
        <dbReference type="ARBA" id="ARBA00022857"/>
    </source>
</evidence>
<evidence type="ECO:0000256" key="2">
    <source>
        <dbReference type="ARBA" id="ARBA00022692"/>
    </source>
</evidence>
<gene>
    <name evidence="9" type="ORF">FHL15_000549</name>
</gene>
<evidence type="ECO:0000259" key="8">
    <source>
        <dbReference type="Pfam" id="PF05368"/>
    </source>
</evidence>
<evidence type="ECO:0000313" key="10">
    <source>
        <dbReference type="Proteomes" id="UP000319160"/>
    </source>
</evidence>
<dbReference type="Gene3D" id="3.90.25.10">
    <property type="entry name" value="UDP-galactose 4-epimerase, domain 1"/>
    <property type="match status" value="1"/>
</dbReference>
<dbReference type="InterPro" id="IPR008030">
    <property type="entry name" value="NmrA-like"/>
</dbReference>
<dbReference type="STRING" id="2512241.A0A553IE44"/>
<evidence type="ECO:0000256" key="4">
    <source>
        <dbReference type="ARBA" id="ARBA00022989"/>
    </source>
</evidence>
<keyword evidence="5" id="KW-0560">Oxidoreductase</keyword>
<keyword evidence="2 7" id="KW-0812">Transmembrane</keyword>
<dbReference type="InterPro" id="IPR036291">
    <property type="entry name" value="NAD(P)-bd_dom_sf"/>
</dbReference>
<evidence type="ECO:0000256" key="6">
    <source>
        <dbReference type="ARBA" id="ARBA00023136"/>
    </source>
</evidence>
<accession>A0A553IE44</accession>
<evidence type="ECO:0000313" key="9">
    <source>
        <dbReference type="EMBL" id="TRX98475.1"/>
    </source>
</evidence>
<dbReference type="InterPro" id="IPR059112">
    <property type="entry name" value="CysZ/EI24"/>
</dbReference>
<sequence>MAGFTNVLLIGATGSIGSVVLEAFKKDPSFNLTLLQRASSKSRLPDHLKIITIADSYPTDELIVAFQDQDVVINCMTTFSVKDQFRMVDAAIAAGVRRYVPSEYGLNNMRPEAQALNSVFAEKGKVQAYLRAKAEEGKIEWMSVSCGIWLKWGAAHNFVGLHALERRFVFWDDGAGYFSCTTEENTAAGLLQALKIPKETKNMNVYLSDFAITQRQLLDAVERVQGVKYTTETINSDELTKEKQEAAKQGDALATIALIETGFATGKYGGHLEKEGVIMNEKLGLPKHTLDEVVSEALKSSPWQDDDMIRLFVQELVISVINRVQAKAQEVAKEDYDKAKVLLSAAAKSGSYLYPFRGIVYFVTHKALWQPFLSRLLPTIGLAVGVTTSMFFFTYLPQLAILVFVNGPLAVFTTVLLILNESSTIVNILSRNFLLQDAILDTFDGTLVAKNATGVVSEGRQLKPGSDPISRLGKILKSPFSKFTPKALVRYVMYLPLNFIPVVGTVLFIFIQGRTRGKSVHGRYFQLKGWSSSQQRDWLEQHVGPYTTFGTIATLLEMIPVASMFFMFTNTVGAALWAADIEQKNSDLNTSTAPSLREAAKKAE</sequence>
<comment type="subcellular location">
    <subcellularLocation>
        <location evidence="1">Membrane</location>
        <topology evidence="1">Multi-pass membrane protein</topology>
    </subcellularLocation>
</comment>
<comment type="caution">
    <text evidence="9">The sequence shown here is derived from an EMBL/GenBank/DDBJ whole genome shotgun (WGS) entry which is preliminary data.</text>
</comment>
<dbReference type="Gene3D" id="3.40.50.720">
    <property type="entry name" value="NAD(P)-binding Rossmann-like Domain"/>
    <property type="match status" value="1"/>
</dbReference>